<proteinExistence type="predicted"/>
<accession>A0A4Y2WWN8</accession>
<protein>
    <submittedName>
        <fullName evidence="1">Uncharacterized protein</fullName>
    </submittedName>
</protein>
<organism evidence="1 2">
    <name type="scientific">Araneus ventricosus</name>
    <name type="common">Orbweaver spider</name>
    <name type="synonym">Epeira ventricosa</name>
    <dbReference type="NCBI Taxonomy" id="182803"/>
    <lineage>
        <taxon>Eukaryota</taxon>
        <taxon>Metazoa</taxon>
        <taxon>Ecdysozoa</taxon>
        <taxon>Arthropoda</taxon>
        <taxon>Chelicerata</taxon>
        <taxon>Arachnida</taxon>
        <taxon>Araneae</taxon>
        <taxon>Araneomorphae</taxon>
        <taxon>Entelegynae</taxon>
        <taxon>Araneoidea</taxon>
        <taxon>Araneidae</taxon>
        <taxon>Araneus</taxon>
    </lineage>
</organism>
<dbReference type="AlphaFoldDB" id="A0A4Y2WWN8"/>
<dbReference type="Proteomes" id="UP000499080">
    <property type="component" value="Unassembled WGS sequence"/>
</dbReference>
<comment type="caution">
    <text evidence="1">The sequence shown here is derived from an EMBL/GenBank/DDBJ whole genome shotgun (WGS) entry which is preliminary data.</text>
</comment>
<sequence length="85" mass="9817">MYYIKCRVSHKDGCLSSPCMDHSPAHWCSGQRTFDGIRFLKQENVMRTRPERWNFTSGGPKSAEICLEAPPAVNYLMLLLDHNWS</sequence>
<dbReference type="EMBL" id="BGPR01065449">
    <property type="protein sequence ID" value="GBO40267.1"/>
    <property type="molecule type" value="Genomic_DNA"/>
</dbReference>
<gene>
    <name evidence="1" type="ORF">AVEN_213955_1</name>
</gene>
<evidence type="ECO:0000313" key="2">
    <source>
        <dbReference type="Proteomes" id="UP000499080"/>
    </source>
</evidence>
<evidence type="ECO:0000313" key="1">
    <source>
        <dbReference type="EMBL" id="GBO40267.1"/>
    </source>
</evidence>
<keyword evidence="2" id="KW-1185">Reference proteome</keyword>
<reference evidence="1 2" key="1">
    <citation type="journal article" date="2019" name="Sci. Rep.">
        <title>Orb-weaving spider Araneus ventricosus genome elucidates the spidroin gene catalogue.</title>
        <authorList>
            <person name="Kono N."/>
            <person name="Nakamura H."/>
            <person name="Ohtoshi R."/>
            <person name="Moran D.A.P."/>
            <person name="Shinohara A."/>
            <person name="Yoshida Y."/>
            <person name="Fujiwara M."/>
            <person name="Mori M."/>
            <person name="Tomita M."/>
            <person name="Arakawa K."/>
        </authorList>
    </citation>
    <scope>NUCLEOTIDE SEQUENCE [LARGE SCALE GENOMIC DNA]</scope>
</reference>
<name>A0A4Y2WWN8_ARAVE</name>